<evidence type="ECO:0000313" key="14">
    <source>
        <dbReference type="Proteomes" id="UP000824782"/>
    </source>
</evidence>
<dbReference type="AlphaFoldDB" id="A0AAV7AJB0"/>
<gene>
    <name evidence="13" type="ORF">GDO81_014835</name>
</gene>
<dbReference type="EMBL" id="WNYA01000007">
    <property type="protein sequence ID" value="KAG8560193.1"/>
    <property type="molecule type" value="Genomic_DNA"/>
</dbReference>
<keyword evidence="4 11" id="KW-0732">Signal</keyword>
<protein>
    <recommendedName>
        <fullName evidence="12">Receptor ligand binding region domain-containing protein</fullName>
    </recommendedName>
</protein>
<evidence type="ECO:0000256" key="2">
    <source>
        <dbReference type="ARBA" id="ARBA00022475"/>
    </source>
</evidence>
<dbReference type="PANTHER" id="PTHR24061:SF0">
    <property type="entry name" value="C-FAMILY ODORANT RECEPTOR OLFCT1"/>
    <property type="match status" value="1"/>
</dbReference>
<keyword evidence="10" id="KW-0807">Transducer</keyword>
<evidence type="ECO:0000256" key="6">
    <source>
        <dbReference type="ARBA" id="ARBA00023040"/>
    </source>
</evidence>
<feature type="chain" id="PRO_5043832184" description="Receptor ligand binding region domain-containing protein" evidence="11">
    <location>
        <begin position="20"/>
        <end position="440"/>
    </location>
</feature>
<evidence type="ECO:0000259" key="12">
    <source>
        <dbReference type="Pfam" id="PF01094"/>
    </source>
</evidence>
<dbReference type="GO" id="GO:0005886">
    <property type="term" value="C:plasma membrane"/>
    <property type="evidence" value="ECO:0007669"/>
    <property type="project" value="UniProtKB-SubCell"/>
</dbReference>
<dbReference type="GO" id="GO:0004930">
    <property type="term" value="F:G protein-coupled receptor activity"/>
    <property type="evidence" value="ECO:0007669"/>
    <property type="project" value="UniProtKB-KW"/>
</dbReference>
<keyword evidence="2" id="KW-1003">Cell membrane</keyword>
<comment type="subcellular location">
    <subcellularLocation>
        <location evidence="1">Cell membrane</location>
        <topology evidence="1">Multi-pass membrane protein</topology>
    </subcellularLocation>
</comment>
<dbReference type="InterPro" id="IPR001828">
    <property type="entry name" value="ANF_lig-bd_rcpt"/>
</dbReference>
<dbReference type="InterPro" id="IPR000337">
    <property type="entry name" value="GPCR_3"/>
</dbReference>
<dbReference type="InterPro" id="IPR028082">
    <property type="entry name" value="Peripla_BP_I"/>
</dbReference>
<name>A0AAV7AJB0_ENGPU</name>
<dbReference type="Gene3D" id="3.40.50.2300">
    <property type="match status" value="2"/>
</dbReference>
<feature type="domain" description="Receptor ligand binding region" evidence="12">
    <location>
        <begin position="83"/>
        <end position="430"/>
    </location>
</feature>
<reference evidence="13" key="1">
    <citation type="thesis" date="2020" institute="ProQuest LLC" country="789 East Eisenhower Parkway, Ann Arbor, MI, USA">
        <title>Comparative Genomics and Chromosome Evolution.</title>
        <authorList>
            <person name="Mudd A.B."/>
        </authorList>
    </citation>
    <scope>NUCLEOTIDE SEQUENCE</scope>
    <source>
        <strain evidence="13">237g6f4</strain>
        <tissue evidence="13">Blood</tissue>
    </source>
</reference>
<dbReference type="PANTHER" id="PTHR24061">
    <property type="entry name" value="CALCIUM-SENSING RECEPTOR-RELATED"/>
    <property type="match status" value="1"/>
</dbReference>
<keyword evidence="5" id="KW-1133">Transmembrane helix</keyword>
<keyword evidence="8" id="KW-0675">Receptor</keyword>
<evidence type="ECO:0000313" key="13">
    <source>
        <dbReference type="EMBL" id="KAG8560193.1"/>
    </source>
</evidence>
<evidence type="ECO:0000256" key="8">
    <source>
        <dbReference type="ARBA" id="ARBA00023170"/>
    </source>
</evidence>
<dbReference type="Proteomes" id="UP000824782">
    <property type="component" value="Unassembled WGS sequence"/>
</dbReference>
<dbReference type="SUPFAM" id="SSF53822">
    <property type="entry name" value="Periplasmic binding protein-like I"/>
    <property type="match status" value="1"/>
</dbReference>
<evidence type="ECO:0000256" key="11">
    <source>
        <dbReference type="SAM" id="SignalP"/>
    </source>
</evidence>
<dbReference type="Pfam" id="PF01094">
    <property type="entry name" value="ANF_receptor"/>
    <property type="match status" value="1"/>
</dbReference>
<evidence type="ECO:0000256" key="5">
    <source>
        <dbReference type="ARBA" id="ARBA00022989"/>
    </source>
</evidence>
<feature type="signal peptide" evidence="11">
    <location>
        <begin position="1"/>
        <end position="19"/>
    </location>
</feature>
<evidence type="ECO:0000256" key="7">
    <source>
        <dbReference type="ARBA" id="ARBA00023136"/>
    </source>
</evidence>
<evidence type="ECO:0000256" key="9">
    <source>
        <dbReference type="ARBA" id="ARBA00023180"/>
    </source>
</evidence>
<evidence type="ECO:0000256" key="1">
    <source>
        <dbReference type="ARBA" id="ARBA00004651"/>
    </source>
</evidence>
<proteinExistence type="predicted"/>
<accession>A0AAV7AJB0</accession>
<comment type="caution">
    <text evidence="13">The sequence shown here is derived from an EMBL/GenBank/DDBJ whole genome shotgun (WGS) entry which is preliminary data.</text>
</comment>
<keyword evidence="7" id="KW-0472">Membrane</keyword>
<keyword evidence="6" id="KW-0297">G-protein coupled receptor</keyword>
<dbReference type="InterPro" id="IPR000068">
    <property type="entry name" value="GPCR_3_Ca_sens_rcpt-rel"/>
</dbReference>
<dbReference type="FunFam" id="3.40.50.2300:FF:000016">
    <property type="entry name" value="Taste 1 receptor member 2"/>
    <property type="match status" value="1"/>
</dbReference>
<evidence type="ECO:0000256" key="10">
    <source>
        <dbReference type="ARBA" id="ARBA00023224"/>
    </source>
</evidence>
<keyword evidence="3" id="KW-0812">Transmembrane</keyword>
<organism evidence="13 14">
    <name type="scientific">Engystomops pustulosus</name>
    <name type="common">Tungara frog</name>
    <name type="synonym">Physalaemus pustulosus</name>
    <dbReference type="NCBI Taxonomy" id="76066"/>
    <lineage>
        <taxon>Eukaryota</taxon>
        <taxon>Metazoa</taxon>
        <taxon>Chordata</taxon>
        <taxon>Craniata</taxon>
        <taxon>Vertebrata</taxon>
        <taxon>Euteleostomi</taxon>
        <taxon>Amphibia</taxon>
        <taxon>Batrachia</taxon>
        <taxon>Anura</taxon>
        <taxon>Neobatrachia</taxon>
        <taxon>Hyloidea</taxon>
        <taxon>Leptodactylidae</taxon>
        <taxon>Leiuperinae</taxon>
        <taxon>Engystomops</taxon>
    </lineage>
</organism>
<evidence type="ECO:0000256" key="3">
    <source>
        <dbReference type="ARBA" id="ARBA00022692"/>
    </source>
</evidence>
<dbReference type="PRINTS" id="PR00248">
    <property type="entry name" value="GPCRMGR"/>
</dbReference>
<evidence type="ECO:0000256" key="4">
    <source>
        <dbReference type="ARBA" id="ARBA00022729"/>
    </source>
</evidence>
<keyword evidence="9" id="KW-0325">Glycoprotein</keyword>
<keyword evidence="14" id="KW-1185">Reference proteome</keyword>
<sequence>MRRFLQILLLLSSLSGEQSQLGCSLRGLTIDSFLQNGDILLGGVFVVHSGFIFQPPTFQELPQAVSCTGFHIRYYRDVLGLMFAIDEVNQSPDLLPNVSLGFSLVDSCMSEMRAVGGLMSLMSGAAHPVPGYDCHLQSVAAGIVGELVSALSLPIARVLGVLHYPQISHGATLSTLSNKVNFPSFFRTVPSNMFQNIAITQLVGQFGWTWVGMLIVDNDVGQQGGQVIQAGLEKSGICIAFMEKIHLSYSAEQVWRVVEVIKKSSVNVIILHSPEVHMKALLDALFDEGVTGKMFLSSASFGITPGLFSEKAWKVLNGTIGLIPNTGAMPGFERFLLNLRLSNPPSYPFIRLFWEKAFSCKWTDGDKSHPTSFVLDVNDTVICTGKEELGRNMSILLETNDLSYTYHAYLAVYAYANALHWLLKCQDATRMGHTGLVVDT</sequence>
<dbReference type="PRINTS" id="PR00592">
    <property type="entry name" value="CASENSINGR"/>
</dbReference>